<name>A0ABD3GLL5_9MARC</name>
<evidence type="ECO:0000313" key="1">
    <source>
        <dbReference type="EMBL" id="KAL3680103.1"/>
    </source>
</evidence>
<comment type="caution">
    <text evidence="1">The sequence shown here is derived from an EMBL/GenBank/DDBJ whole genome shotgun (WGS) entry which is preliminary data.</text>
</comment>
<dbReference type="AlphaFoldDB" id="A0ABD3GLL5"/>
<reference evidence="1 2" key="1">
    <citation type="submission" date="2024-09" db="EMBL/GenBank/DDBJ databases">
        <title>Chromosome-scale assembly of Riccia sorocarpa.</title>
        <authorList>
            <person name="Paukszto L."/>
        </authorList>
    </citation>
    <scope>NUCLEOTIDE SEQUENCE [LARGE SCALE GENOMIC DNA]</scope>
    <source>
        <strain evidence="1">LP-2024</strain>
        <tissue evidence="1">Aerial parts of the thallus</tissue>
    </source>
</reference>
<evidence type="ECO:0000313" key="2">
    <source>
        <dbReference type="Proteomes" id="UP001633002"/>
    </source>
</evidence>
<gene>
    <name evidence="1" type="ORF">R1sor_023059</name>
</gene>
<keyword evidence="2" id="KW-1185">Reference proteome</keyword>
<organism evidence="1 2">
    <name type="scientific">Riccia sorocarpa</name>
    <dbReference type="NCBI Taxonomy" id="122646"/>
    <lineage>
        <taxon>Eukaryota</taxon>
        <taxon>Viridiplantae</taxon>
        <taxon>Streptophyta</taxon>
        <taxon>Embryophyta</taxon>
        <taxon>Marchantiophyta</taxon>
        <taxon>Marchantiopsida</taxon>
        <taxon>Marchantiidae</taxon>
        <taxon>Marchantiales</taxon>
        <taxon>Ricciaceae</taxon>
        <taxon>Riccia</taxon>
    </lineage>
</organism>
<proteinExistence type="predicted"/>
<dbReference type="Proteomes" id="UP001633002">
    <property type="component" value="Unassembled WGS sequence"/>
</dbReference>
<sequence length="229" mass="25901">MRYHMMIVSYFEPFYANYIECYEAEPAELEAYHEELKTLYSSELESEEEAPVSFKGADIYNPIWIDRQLSQEHTSEETTLKGKKRGTQSSKFTDMINDARDEETELQRPDREEIEAVGATTFILTEGMIPKLEASLKSIIPNARVFVDYTVSVRGGAALIVPADIQVLDSGRSGTVNVAWVEIQRTVGPIKIASIHAPNTKEMRTILWEGFADILGHSKWILAGDYNMV</sequence>
<dbReference type="SUPFAM" id="SSF56219">
    <property type="entry name" value="DNase I-like"/>
    <property type="match status" value="1"/>
</dbReference>
<accession>A0ABD3GLL5</accession>
<dbReference type="InterPro" id="IPR036691">
    <property type="entry name" value="Endo/exonu/phosph_ase_sf"/>
</dbReference>
<protein>
    <submittedName>
        <fullName evidence="1">Uncharacterized protein</fullName>
    </submittedName>
</protein>
<dbReference type="EMBL" id="JBJQOH010000007">
    <property type="protein sequence ID" value="KAL3680103.1"/>
    <property type="molecule type" value="Genomic_DNA"/>
</dbReference>